<protein>
    <submittedName>
        <fullName evidence="8">PTS system transporter subunit IIA</fullName>
    </submittedName>
</protein>
<keyword evidence="2" id="KW-0813">Transport</keyword>
<comment type="subcellular location">
    <subcellularLocation>
        <location evidence="1">Cytoplasm</location>
    </subcellularLocation>
</comment>
<evidence type="ECO:0000313" key="8">
    <source>
        <dbReference type="EMBL" id="CUP35495.1"/>
    </source>
</evidence>
<dbReference type="SUPFAM" id="SSF55804">
    <property type="entry name" value="Phoshotransferase/anion transport protein"/>
    <property type="match status" value="1"/>
</dbReference>
<dbReference type="InterPro" id="IPR051541">
    <property type="entry name" value="PTS_SugarTrans_NitroReg"/>
</dbReference>
<dbReference type="GO" id="GO:0005737">
    <property type="term" value="C:cytoplasm"/>
    <property type="evidence" value="ECO:0007669"/>
    <property type="project" value="UniProtKB-SubCell"/>
</dbReference>
<evidence type="ECO:0000256" key="4">
    <source>
        <dbReference type="ARBA" id="ARBA00022597"/>
    </source>
</evidence>
<dbReference type="Proteomes" id="UP000095651">
    <property type="component" value="Unassembled WGS sequence"/>
</dbReference>
<gene>
    <name evidence="8" type="primary">fruA_3</name>
    <name evidence="8" type="ORF">ERS852407_05695</name>
</gene>
<dbReference type="AlphaFoldDB" id="A0A174MNL6"/>
<dbReference type="InterPro" id="IPR002178">
    <property type="entry name" value="PTS_EIIA_type-2_dom"/>
</dbReference>
<dbReference type="Pfam" id="PF00359">
    <property type="entry name" value="PTS_EIIA_2"/>
    <property type="match status" value="1"/>
</dbReference>
<keyword evidence="4" id="KW-0762">Sugar transport</keyword>
<organism evidence="8 9">
    <name type="scientific">Hungatella hathewayi</name>
    <dbReference type="NCBI Taxonomy" id="154046"/>
    <lineage>
        <taxon>Bacteria</taxon>
        <taxon>Bacillati</taxon>
        <taxon>Bacillota</taxon>
        <taxon>Clostridia</taxon>
        <taxon>Lachnospirales</taxon>
        <taxon>Lachnospiraceae</taxon>
        <taxon>Hungatella</taxon>
    </lineage>
</organism>
<dbReference type="Gene3D" id="3.40.930.10">
    <property type="entry name" value="Mannitol-specific EII, Chain A"/>
    <property type="match status" value="1"/>
</dbReference>
<evidence type="ECO:0000256" key="1">
    <source>
        <dbReference type="ARBA" id="ARBA00004496"/>
    </source>
</evidence>
<evidence type="ECO:0000256" key="5">
    <source>
        <dbReference type="ARBA" id="ARBA00022679"/>
    </source>
</evidence>
<dbReference type="InterPro" id="IPR016152">
    <property type="entry name" value="PTrfase/Anion_transptr"/>
</dbReference>
<dbReference type="EMBL" id="CYZE01000026">
    <property type="protein sequence ID" value="CUP35495.1"/>
    <property type="molecule type" value="Genomic_DNA"/>
</dbReference>
<evidence type="ECO:0000259" key="7">
    <source>
        <dbReference type="PROSITE" id="PS51094"/>
    </source>
</evidence>
<name>A0A174MNL6_9FIRM</name>
<dbReference type="GO" id="GO:0016020">
    <property type="term" value="C:membrane"/>
    <property type="evidence" value="ECO:0007669"/>
    <property type="project" value="InterPro"/>
</dbReference>
<dbReference type="GO" id="GO:0008982">
    <property type="term" value="F:protein-N(PI)-phosphohistidine-sugar phosphotransferase activity"/>
    <property type="evidence" value="ECO:0007669"/>
    <property type="project" value="InterPro"/>
</dbReference>
<dbReference type="PANTHER" id="PTHR47738:SF2">
    <property type="entry name" value="PTS SYSTEM FRUCTOSE-LIKE EIIA COMPONENT"/>
    <property type="match status" value="1"/>
</dbReference>
<dbReference type="PROSITE" id="PS51094">
    <property type="entry name" value="PTS_EIIA_TYPE_2"/>
    <property type="match status" value="1"/>
</dbReference>
<sequence>MDMELINMLDERLVRFDFKAESKEDAICRIASLFYEAGKVTDRERYIEGILEREKEFATGIGMHVAIPHCKSSVVKEASFCMVKLKGELDWGSFDNEPVTFVIMLAAPDDSDNSHLTMLSTLARNLMDDSFRNGLLEASSIEDIKNLLITKGV</sequence>
<proteinExistence type="predicted"/>
<keyword evidence="3" id="KW-0597">Phosphoprotein</keyword>
<dbReference type="InterPro" id="IPR004715">
    <property type="entry name" value="PTS_IIA_fruc"/>
</dbReference>
<dbReference type="CDD" id="cd00211">
    <property type="entry name" value="PTS_IIA_fru"/>
    <property type="match status" value="1"/>
</dbReference>
<dbReference type="PANTHER" id="PTHR47738">
    <property type="entry name" value="PTS SYSTEM FRUCTOSE-LIKE EIIA COMPONENT-RELATED"/>
    <property type="match status" value="1"/>
</dbReference>
<accession>A0A174MNL6</accession>
<evidence type="ECO:0000313" key="9">
    <source>
        <dbReference type="Proteomes" id="UP000095651"/>
    </source>
</evidence>
<keyword evidence="6" id="KW-0598">Phosphotransferase system</keyword>
<feature type="domain" description="PTS EIIA type-2" evidence="7">
    <location>
        <begin position="7"/>
        <end position="151"/>
    </location>
</feature>
<evidence type="ECO:0000256" key="2">
    <source>
        <dbReference type="ARBA" id="ARBA00022448"/>
    </source>
</evidence>
<reference evidence="8 9" key="1">
    <citation type="submission" date="2015-09" db="EMBL/GenBank/DDBJ databases">
        <authorList>
            <consortium name="Pathogen Informatics"/>
        </authorList>
    </citation>
    <scope>NUCLEOTIDE SEQUENCE [LARGE SCALE GENOMIC DNA]</scope>
    <source>
        <strain evidence="8 9">2789STDY5608850</strain>
    </source>
</reference>
<dbReference type="FunFam" id="3.40.930.10:FF:000009">
    <property type="entry name" value="PTS system, fructose specific IIABC component"/>
    <property type="match status" value="1"/>
</dbReference>
<dbReference type="GO" id="GO:0009401">
    <property type="term" value="P:phosphoenolpyruvate-dependent sugar phosphotransferase system"/>
    <property type="evidence" value="ECO:0007669"/>
    <property type="project" value="UniProtKB-KW"/>
</dbReference>
<keyword evidence="5" id="KW-0808">Transferase</keyword>
<dbReference type="NCBIfam" id="TIGR00848">
    <property type="entry name" value="fruA"/>
    <property type="match status" value="1"/>
</dbReference>
<dbReference type="RefSeq" id="WP_242868004.1">
    <property type="nucleotide sequence ID" value="NZ_CABIXC010000026.1"/>
</dbReference>
<evidence type="ECO:0000256" key="3">
    <source>
        <dbReference type="ARBA" id="ARBA00022553"/>
    </source>
</evidence>
<evidence type="ECO:0000256" key="6">
    <source>
        <dbReference type="ARBA" id="ARBA00022683"/>
    </source>
</evidence>